<dbReference type="InterPro" id="IPR006683">
    <property type="entry name" value="Thioestr_dom"/>
</dbReference>
<organism evidence="4 5">
    <name type="scientific">Fictibacillus iocasae</name>
    <dbReference type="NCBI Taxonomy" id="2715437"/>
    <lineage>
        <taxon>Bacteria</taxon>
        <taxon>Bacillati</taxon>
        <taxon>Bacillota</taxon>
        <taxon>Bacilli</taxon>
        <taxon>Bacillales</taxon>
        <taxon>Fictibacillaceae</taxon>
        <taxon>Fictibacillus</taxon>
    </lineage>
</organism>
<dbReference type="GO" id="GO:0016787">
    <property type="term" value="F:hydrolase activity"/>
    <property type="evidence" value="ECO:0007669"/>
    <property type="project" value="UniProtKB-KW"/>
</dbReference>
<keyword evidence="5" id="KW-1185">Reference proteome</keyword>
<dbReference type="InterPro" id="IPR029069">
    <property type="entry name" value="HotDog_dom_sf"/>
</dbReference>
<dbReference type="CDD" id="cd03443">
    <property type="entry name" value="PaaI_thioesterase"/>
    <property type="match status" value="1"/>
</dbReference>
<proteinExistence type="inferred from homology"/>
<dbReference type="Gene3D" id="3.10.129.10">
    <property type="entry name" value="Hotdog Thioesterase"/>
    <property type="match status" value="1"/>
</dbReference>
<dbReference type="RefSeq" id="WP_379749242.1">
    <property type="nucleotide sequence ID" value="NZ_JBHTCP010000016.1"/>
</dbReference>
<dbReference type="SUPFAM" id="SSF54637">
    <property type="entry name" value="Thioesterase/thiol ester dehydrase-isomerase"/>
    <property type="match status" value="1"/>
</dbReference>
<protein>
    <submittedName>
        <fullName evidence="4">PaaI family thioesterase</fullName>
        <ecNumber evidence="4">3.1.2.-</ecNumber>
    </submittedName>
</protein>
<dbReference type="Pfam" id="PF03061">
    <property type="entry name" value="4HBT"/>
    <property type="match status" value="1"/>
</dbReference>
<evidence type="ECO:0000256" key="2">
    <source>
        <dbReference type="ARBA" id="ARBA00022801"/>
    </source>
</evidence>
<dbReference type="EMBL" id="JBHTCP010000016">
    <property type="protein sequence ID" value="MFC7372046.1"/>
    <property type="molecule type" value="Genomic_DNA"/>
</dbReference>
<evidence type="ECO:0000259" key="3">
    <source>
        <dbReference type="Pfam" id="PF03061"/>
    </source>
</evidence>
<evidence type="ECO:0000313" key="4">
    <source>
        <dbReference type="EMBL" id="MFC7372046.1"/>
    </source>
</evidence>
<comment type="caution">
    <text evidence="4">The sequence shown here is derived from an EMBL/GenBank/DDBJ whole genome shotgun (WGS) entry which is preliminary data.</text>
</comment>
<dbReference type="PANTHER" id="PTHR21660">
    <property type="entry name" value="THIOESTERASE SUPERFAMILY MEMBER-RELATED"/>
    <property type="match status" value="1"/>
</dbReference>
<dbReference type="Proteomes" id="UP001596549">
    <property type="component" value="Unassembled WGS sequence"/>
</dbReference>
<gene>
    <name evidence="4" type="ORF">ACFQPF_10165</name>
</gene>
<dbReference type="PANTHER" id="PTHR21660:SF1">
    <property type="entry name" value="ACYL-COENZYME A THIOESTERASE 13"/>
    <property type="match status" value="1"/>
</dbReference>
<name>A0ABW2NTT5_9BACL</name>
<reference evidence="5" key="1">
    <citation type="journal article" date="2019" name="Int. J. Syst. Evol. Microbiol.">
        <title>The Global Catalogue of Microorganisms (GCM) 10K type strain sequencing project: providing services to taxonomists for standard genome sequencing and annotation.</title>
        <authorList>
            <consortium name="The Broad Institute Genomics Platform"/>
            <consortium name="The Broad Institute Genome Sequencing Center for Infectious Disease"/>
            <person name="Wu L."/>
            <person name="Ma J."/>
        </authorList>
    </citation>
    <scope>NUCLEOTIDE SEQUENCE [LARGE SCALE GENOMIC DNA]</scope>
    <source>
        <strain evidence="5">NBRC 106396</strain>
    </source>
</reference>
<dbReference type="InterPro" id="IPR003736">
    <property type="entry name" value="PAAI_dom"/>
</dbReference>
<keyword evidence="2 4" id="KW-0378">Hydrolase</keyword>
<dbReference type="NCBIfam" id="TIGR00369">
    <property type="entry name" value="unchar_dom_1"/>
    <property type="match status" value="1"/>
</dbReference>
<accession>A0ABW2NTT5</accession>
<comment type="similarity">
    <text evidence="1">Belongs to the thioesterase PaaI family.</text>
</comment>
<feature type="domain" description="Thioesterase" evidence="3">
    <location>
        <begin position="83"/>
        <end position="158"/>
    </location>
</feature>
<dbReference type="InterPro" id="IPR039298">
    <property type="entry name" value="ACOT13"/>
</dbReference>
<evidence type="ECO:0000256" key="1">
    <source>
        <dbReference type="ARBA" id="ARBA00008324"/>
    </source>
</evidence>
<evidence type="ECO:0000313" key="5">
    <source>
        <dbReference type="Proteomes" id="UP001596549"/>
    </source>
</evidence>
<sequence length="170" mass="18521">MIGVVVMTDLNNKLRSTLNEWIEKATAADKELLLQVMKGTETKNSEKMHTYISAVMQMNKLETTDGSVKIEIPNTPFLSNSLGIMHGGLTSTLLDSAMGTAANLNLEKNEGAVTLDLNIRFLSPGIGESFICEASVKKSGRQIIVTEGTVKNEKEQEIAIATGTFFKVNR</sequence>
<dbReference type="EC" id="3.1.2.-" evidence="4"/>